<keyword evidence="2" id="KW-0862">Zinc</keyword>
<dbReference type="AlphaFoldDB" id="A0A914CAK8"/>
<dbReference type="CDD" id="cd20831">
    <property type="entry name" value="C1_dGM13116p-like"/>
    <property type="match status" value="1"/>
</dbReference>
<feature type="domain" description="Phorbol-ester/DAG-type" evidence="6">
    <location>
        <begin position="739"/>
        <end position="790"/>
    </location>
</feature>
<dbReference type="InterPro" id="IPR000008">
    <property type="entry name" value="C2_dom"/>
</dbReference>
<protein>
    <submittedName>
        <fullName evidence="8">Uncharacterized protein</fullName>
    </submittedName>
</protein>
<reference evidence="8" key="1">
    <citation type="submission" date="2022-11" db="UniProtKB">
        <authorList>
            <consortium name="WormBaseParasite"/>
        </authorList>
    </citation>
    <scope>IDENTIFICATION</scope>
</reference>
<feature type="compositionally biased region" description="Basic and acidic residues" evidence="3">
    <location>
        <begin position="510"/>
        <end position="519"/>
    </location>
</feature>
<evidence type="ECO:0000313" key="8">
    <source>
        <dbReference type="WBParaSite" id="ACRNAN_Path_623.g2319.t1"/>
    </source>
</evidence>
<keyword evidence="4" id="KW-0812">Transmembrane</keyword>
<proteinExistence type="predicted"/>
<dbReference type="WBParaSite" id="ACRNAN_Path_623.g2319.t1">
    <property type="protein sequence ID" value="ACRNAN_Path_623.g2319.t1"/>
    <property type="gene ID" value="ACRNAN_Path_623.g2319"/>
</dbReference>
<dbReference type="InterPro" id="IPR002219">
    <property type="entry name" value="PKC_DAG/PE"/>
</dbReference>
<feature type="transmembrane region" description="Helical" evidence="4">
    <location>
        <begin position="46"/>
        <end position="64"/>
    </location>
</feature>
<dbReference type="PROSITE" id="PS50004">
    <property type="entry name" value="C2"/>
    <property type="match status" value="1"/>
</dbReference>
<keyword evidence="1" id="KW-0479">Metal-binding</keyword>
<dbReference type="PROSITE" id="PS50081">
    <property type="entry name" value="ZF_DAG_PE_2"/>
    <property type="match status" value="1"/>
</dbReference>
<dbReference type="GO" id="GO:0046872">
    <property type="term" value="F:metal ion binding"/>
    <property type="evidence" value="ECO:0007669"/>
    <property type="project" value="UniProtKB-KW"/>
</dbReference>
<feature type="region of interest" description="Disordered" evidence="3">
    <location>
        <begin position="500"/>
        <end position="527"/>
    </location>
</feature>
<name>A0A914CAK8_9BILA</name>
<feature type="compositionally biased region" description="Basic and acidic residues" evidence="3">
    <location>
        <begin position="648"/>
        <end position="659"/>
    </location>
</feature>
<evidence type="ECO:0000259" key="5">
    <source>
        <dbReference type="PROSITE" id="PS50004"/>
    </source>
</evidence>
<dbReference type="PANTHER" id="PTHR21119:SF5">
    <property type="entry name" value="C2 DOMAIN-CONTAINING PROTEIN"/>
    <property type="match status" value="1"/>
</dbReference>
<feature type="compositionally biased region" description="Basic and acidic residues" evidence="3">
    <location>
        <begin position="603"/>
        <end position="620"/>
    </location>
</feature>
<organism evidence="7 8">
    <name type="scientific">Acrobeloides nanus</name>
    <dbReference type="NCBI Taxonomy" id="290746"/>
    <lineage>
        <taxon>Eukaryota</taxon>
        <taxon>Metazoa</taxon>
        <taxon>Ecdysozoa</taxon>
        <taxon>Nematoda</taxon>
        <taxon>Chromadorea</taxon>
        <taxon>Rhabditida</taxon>
        <taxon>Tylenchina</taxon>
        <taxon>Cephalobomorpha</taxon>
        <taxon>Cephaloboidea</taxon>
        <taxon>Cephalobidae</taxon>
        <taxon>Acrobeloides</taxon>
    </lineage>
</organism>
<dbReference type="SUPFAM" id="SSF49562">
    <property type="entry name" value="C2 domain (Calcium/lipid-binding domain, CaLB)"/>
    <property type="match status" value="1"/>
</dbReference>
<dbReference type="Pfam" id="PF00168">
    <property type="entry name" value="C2"/>
    <property type="match status" value="1"/>
</dbReference>
<sequence>MNWDSVRKCVQSIFSLISEPKPIGDDWSNVNSSFIQFKYFERMDSLIWLLGSWLFVGLICYIFILKVSEPKPIGDNSSNDIPSRLAATSKSGEPITKEWINPIIEWLFKITHHTPAPLMAWICALNDASRRLNNPDNCEVLFEDFGNHTDLKAMPKLSDVRVEKGPGEHLTLKTKISVPLVVVRLVASQKVKDRLAVTNYDAHICDLYGEIEARIACIAGEIYLMSCFNGRPEMEIVLQDREPHKHVELNEQVVSEAIRRCIVSAVTNINLSQHEREVGEYQLRPDANASPIQEMVKRLSTSYTPSFSQQRTSNKLYVKIIRADTLGANQAVHSPYVVVEMDEPIQKYATSKQSTSYPYWDEEFVFDLNPASDEILLEVYDDVQDYVDSEEKFLGLSIVSFKEIPPSGDSIQTLPLSTRPYRNDKVSGNLVVQFKFYHDPNVPIIGSETHEIFVTNGEGAKFRENQARKRQQIDKIYDIHDDDIRFTPTKTTTLLVKTMSQDTNRSVPPTHDRIPLADHESEDETDDIWRVQKSQFDKNIPITRNETMPDEPVPYITPRLVPPYQPSKTVVPPYHPHTQEGQPPDTIIQGKLTSSPVIKRSGSGRDTRESRAEAKEDERSRKSKKRDHSFFEELRRRLSGSRGKQRAKSVDLENKHMEEAYASLPASRDSSRTRPSTDGRELSAARSLGGEVTGKRSTLIYEVYKGGENKYYQVPPAVASDPEALKLLGRGKKLHVHNGHSFVAVKTKGGVSCNTCNSRIASSFHKQAYQCRDCRYICHKSCHADTLAPCQHRNADKLKMA</sequence>
<dbReference type="SMART" id="SM00239">
    <property type="entry name" value="C2"/>
    <property type="match status" value="1"/>
</dbReference>
<dbReference type="InterPro" id="IPR035892">
    <property type="entry name" value="C2_domain_sf"/>
</dbReference>
<dbReference type="PROSITE" id="PS00479">
    <property type="entry name" value="ZF_DAG_PE_1"/>
    <property type="match status" value="1"/>
</dbReference>
<dbReference type="InterPro" id="IPR046349">
    <property type="entry name" value="C1-like_sf"/>
</dbReference>
<evidence type="ECO:0000256" key="2">
    <source>
        <dbReference type="ARBA" id="ARBA00022833"/>
    </source>
</evidence>
<evidence type="ECO:0000256" key="1">
    <source>
        <dbReference type="ARBA" id="ARBA00022723"/>
    </source>
</evidence>
<dbReference type="Proteomes" id="UP000887540">
    <property type="component" value="Unplaced"/>
</dbReference>
<evidence type="ECO:0000256" key="4">
    <source>
        <dbReference type="SAM" id="Phobius"/>
    </source>
</evidence>
<dbReference type="SMART" id="SM00109">
    <property type="entry name" value="C1"/>
    <property type="match status" value="1"/>
</dbReference>
<evidence type="ECO:0000313" key="7">
    <source>
        <dbReference type="Proteomes" id="UP000887540"/>
    </source>
</evidence>
<feature type="region of interest" description="Disordered" evidence="3">
    <location>
        <begin position="542"/>
        <end position="689"/>
    </location>
</feature>
<keyword evidence="4" id="KW-0472">Membrane</keyword>
<dbReference type="Gene3D" id="3.30.60.20">
    <property type="match status" value="1"/>
</dbReference>
<keyword evidence="7" id="KW-1185">Reference proteome</keyword>
<evidence type="ECO:0000259" key="6">
    <source>
        <dbReference type="PROSITE" id="PS50081"/>
    </source>
</evidence>
<accession>A0A914CAK8</accession>
<dbReference type="Gene3D" id="2.60.40.150">
    <property type="entry name" value="C2 domain"/>
    <property type="match status" value="1"/>
</dbReference>
<feature type="compositionally biased region" description="Basic residues" evidence="3">
    <location>
        <begin position="637"/>
        <end position="647"/>
    </location>
</feature>
<feature type="domain" description="C2" evidence="5">
    <location>
        <begin position="293"/>
        <end position="414"/>
    </location>
</feature>
<keyword evidence="4" id="KW-1133">Transmembrane helix</keyword>
<dbReference type="PANTHER" id="PTHR21119">
    <property type="entry name" value="C2 DOMAIN-CONTAINING PROTEIN"/>
    <property type="match status" value="1"/>
</dbReference>
<dbReference type="InterPro" id="IPR039934">
    <property type="entry name" value="C2CD2/C2CD2L"/>
</dbReference>
<dbReference type="Pfam" id="PF00130">
    <property type="entry name" value="C1_1"/>
    <property type="match status" value="1"/>
</dbReference>
<evidence type="ECO:0000256" key="3">
    <source>
        <dbReference type="SAM" id="MobiDB-lite"/>
    </source>
</evidence>
<feature type="compositionally biased region" description="Basic and acidic residues" evidence="3">
    <location>
        <begin position="669"/>
        <end position="683"/>
    </location>
</feature>
<dbReference type="SUPFAM" id="SSF57889">
    <property type="entry name" value="Cysteine-rich domain"/>
    <property type="match status" value="1"/>
</dbReference>